<reference evidence="2 3" key="1">
    <citation type="submission" date="2023-07" db="EMBL/GenBank/DDBJ databases">
        <title>Genomic Encyclopedia of Type Strains, Phase IV (KMG-IV): sequencing the most valuable type-strain genomes for metagenomic binning, comparative biology and taxonomic classification.</title>
        <authorList>
            <person name="Goeker M."/>
        </authorList>
    </citation>
    <scope>NUCLEOTIDE SEQUENCE [LARGE SCALE GENOMIC DNA]</scope>
    <source>
        <strain evidence="2 3">DSM 27594</strain>
    </source>
</reference>
<organism evidence="2 3">
    <name type="scientific">Neobacillus ginsengisoli</name>
    <dbReference type="NCBI Taxonomy" id="904295"/>
    <lineage>
        <taxon>Bacteria</taxon>
        <taxon>Bacillati</taxon>
        <taxon>Bacillota</taxon>
        <taxon>Bacilli</taxon>
        <taxon>Bacillales</taxon>
        <taxon>Bacillaceae</taxon>
        <taxon>Neobacillus</taxon>
    </lineage>
</organism>
<sequence length="129" mass="14733">MDSFKRFPSPKKLMSYVGLIPSESSSGETRRQGNITKTGNRHVRRLLVEAAWSYRFPPAIKGDLKKRLEGQLPNVQMISWKAQNRLHKKYFRLLSRGKSFGKALTAVARELAGFIWAVTQEIENNTIAK</sequence>
<dbReference type="PANTHER" id="PTHR33055">
    <property type="entry name" value="TRANSPOSASE FOR INSERTION SEQUENCE ELEMENT IS1111A"/>
    <property type="match status" value="1"/>
</dbReference>
<dbReference type="Pfam" id="PF02371">
    <property type="entry name" value="Transposase_20"/>
    <property type="match status" value="1"/>
</dbReference>
<name>A0ABT9Y0K4_9BACI</name>
<proteinExistence type="predicted"/>
<evidence type="ECO:0000313" key="3">
    <source>
        <dbReference type="Proteomes" id="UP001224122"/>
    </source>
</evidence>
<dbReference type="PANTHER" id="PTHR33055:SF13">
    <property type="entry name" value="TRANSPOSASE"/>
    <property type="match status" value="1"/>
</dbReference>
<dbReference type="InterPro" id="IPR003346">
    <property type="entry name" value="Transposase_20"/>
</dbReference>
<keyword evidence="3" id="KW-1185">Reference proteome</keyword>
<feature type="domain" description="Transposase IS116/IS110/IS902 C-terminal" evidence="1">
    <location>
        <begin position="2"/>
        <end position="54"/>
    </location>
</feature>
<dbReference type="InterPro" id="IPR047650">
    <property type="entry name" value="Transpos_IS110"/>
</dbReference>
<gene>
    <name evidence="2" type="ORF">J2S10_004485</name>
</gene>
<dbReference type="Proteomes" id="UP001224122">
    <property type="component" value="Unassembled WGS sequence"/>
</dbReference>
<accession>A0ABT9Y0K4</accession>
<dbReference type="EMBL" id="JAUSTW010000009">
    <property type="protein sequence ID" value="MDQ0201279.1"/>
    <property type="molecule type" value="Genomic_DNA"/>
</dbReference>
<protein>
    <recommendedName>
        <fullName evidence="1">Transposase IS116/IS110/IS902 C-terminal domain-containing protein</fullName>
    </recommendedName>
</protein>
<evidence type="ECO:0000259" key="1">
    <source>
        <dbReference type="Pfam" id="PF02371"/>
    </source>
</evidence>
<dbReference type="RefSeq" id="WP_307412471.1">
    <property type="nucleotide sequence ID" value="NZ_JAUSTW010000009.1"/>
</dbReference>
<evidence type="ECO:0000313" key="2">
    <source>
        <dbReference type="EMBL" id="MDQ0201279.1"/>
    </source>
</evidence>
<comment type="caution">
    <text evidence="2">The sequence shown here is derived from an EMBL/GenBank/DDBJ whole genome shotgun (WGS) entry which is preliminary data.</text>
</comment>